<dbReference type="PROSITE" id="PS50109">
    <property type="entry name" value="HIS_KIN"/>
    <property type="match status" value="1"/>
</dbReference>
<dbReference type="SUPFAM" id="SSF52172">
    <property type="entry name" value="CheY-like"/>
    <property type="match status" value="2"/>
</dbReference>
<dbReference type="Gene3D" id="3.30.450.20">
    <property type="entry name" value="PAS domain"/>
    <property type="match status" value="2"/>
</dbReference>
<evidence type="ECO:0000256" key="3">
    <source>
        <dbReference type="ARBA" id="ARBA00012438"/>
    </source>
</evidence>
<evidence type="ECO:0000256" key="8">
    <source>
        <dbReference type="ARBA" id="ARBA00023012"/>
    </source>
</evidence>
<feature type="modified residue" description="4-aspartylphosphate" evidence="11">
    <location>
        <position position="879"/>
    </location>
</feature>
<dbReference type="FunFam" id="3.30.565.10:FF:000010">
    <property type="entry name" value="Sensor histidine kinase RcsC"/>
    <property type="match status" value="1"/>
</dbReference>
<dbReference type="GO" id="GO:0005886">
    <property type="term" value="C:plasma membrane"/>
    <property type="evidence" value="ECO:0007669"/>
    <property type="project" value="TreeGrafter"/>
</dbReference>
<evidence type="ECO:0000259" key="15">
    <source>
        <dbReference type="PROSITE" id="PS50112"/>
    </source>
</evidence>
<evidence type="ECO:0000313" key="17">
    <source>
        <dbReference type="Proteomes" id="UP000004968"/>
    </source>
</evidence>
<dbReference type="Gene3D" id="1.10.287.130">
    <property type="match status" value="1"/>
</dbReference>
<feature type="domain" description="Histidine kinase" evidence="13">
    <location>
        <begin position="445"/>
        <end position="669"/>
    </location>
</feature>
<dbReference type="GeneID" id="93147777"/>
<evidence type="ECO:0000313" key="16">
    <source>
        <dbReference type="EMBL" id="EFD01499.1"/>
    </source>
</evidence>
<dbReference type="AlphaFoldDB" id="D3A9M4"/>
<dbReference type="PRINTS" id="PR00344">
    <property type="entry name" value="BCTRLSENSOR"/>
</dbReference>
<evidence type="ECO:0000256" key="10">
    <source>
        <dbReference type="ARBA" id="ARBA00074306"/>
    </source>
</evidence>
<dbReference type="CDD" id="cd00130">
    <property type="entry name" value="PAS"/>
    <property type="match status" value="1"/>
</dbReference>
<dbReference type="GO" id="GO:0000155">
    <property type="term" value="F:phosphorelay sensor kinase activity"/>
    <property type="evidence" value="ECO:0007669"/>
    <property type="project" value="InterPro"/>
</dbReference>
<feature type="domain" description="PAS" evidence="15">
    <location>
        <begin position="292"/>
        <end position="366"/>
    </location>
</feature>
<dbReference type="PANTHER" id="PTHR43047">
    <property type="entry name" value="TWO-COMPONENT HISTIDINE PROTEIN KINASE"/>
    <property type="match status" value="1"/>
</dbReference>
<evidence type="ECO:0000256" key="6">
    <source>
        <dbReference type="ARBA" id="ARBA00022679"/>
    </source>
</evidence>
<accession>D3A9M4</accession>
<dbReference type="Pfam" id="PF00512">
    <property type="entry name" value="HisKA"/>
    <property type="match status" value="1"/>
</dbReference>
<dbReference type="CDD" id="cd00082">
    <property type="entry name" value="HisKA"/>
    <property type="match status" value="1"/>
</dbReference>
<feature type="coiled-coil region" evidence="12">
    <location>
        <begin position="408"/>
        <end position="435"/>
    </location>
</feature>
<evidence type="ECO:0000256" key="5">
    <source>
        <dbReference type="ARBA" id="ARBA00022553"/>
    </source>
</evidence>
<dbReference type="Gene3D" id="3.40.50.2300">
    <property type="match status" value="2"/>
</dbReference>
<evidence type="ECO:0000259" key="14">
    <source>
        <dbReference type="PROSITE" id="PS50110"/>
    </source>
</evidence>
<dbReference type="InterPro" id="IPR036097">
    <property type="entry name" value="HisK_dim/P_sf"/>
</dbReference>
<dbReference type="Pfam" id="PF00072">
    <property type="entry name" value="Response_reg"/>
    <property type="match status" value="2"/>
</dbReference>
<dbReference type="InterPro" id="IPR005467">
    <property type="entry name" value="His_kinase_dom"/>
</dbReference>
<dbReference type="SUPFAM" id="SSF47384">
    <property type="entry name" value="Homodimeric domain of signal transducing histidine kinase"/>
    <property type="match status" value="1"/>
</dbReference>
<evidence type="ECO:0000256" key="4">
    <source>
        <dbReference type="ARBA" id="ARBA00018672"/>
    </source>
</evidence>
<name>D3A9M4_9FIRM</name>
<evidence type="ECO:0000256" key="1">
    <source>
        <dbReference type="ARBA" id="ARBA00000085"/>
    </source>
</evidence>
<dbReference type="SMART" id="SM00387">
    <property type="entry name" value="HATPase_c"/>
    <property type="match status" value="1"/>
</dbReference>
<dbReference type="SUPFAM" id="SSF55874">
    <property type="entry name" value="ATPase domain of HSP90 chaperone/DNA topoisomerase II/histidine kinase"/>
    <property type="match status" value="1"/>
</dbReference>
<dbReference type="InterPro" id="IPR004358">
    <property type="entry name" value="Sig_transdc_His_kin-like_C"/>
</dbReference>
<feature type="modified residue" description="4-aspartylphosphate" evidence="11">
    <location>
        <position position="738"/>
    </location>
</feature>
<keyword evidence="12" id="KW-0175">Coiled coil</keyword>
<comment type="function">
    <text evidence="9">May play the central regulatory role in sporulation. It may be an element of the effector pathway responsible for the activation of sporulation genes in response to nutritional stress. Spo0A may act in concert with spo0H (a sigma factor) to control the expression of some genes that are critical to the sporulation process.</text>
</comment>
<gene>
    <name evidence="16" type="ORF">CLOSTHATH_00295</name>
</gene>
<evidence type="ECO:0000259" key="13">
    <source>
        <dbReference type="PROSITE" id="PS50109"/>
    </source>
</evidence>
<feature type="domain" description="Response regulatory" evidence="14">
    <location>
        <begin position="684"/>
        <end position="804"/>
    </location>
</feature>
<dbReference type="InterPro" id="IPR011006">
    <property type="entry name" value="CheY-like_superfamily"/>
</dbReference>
<sequence>MNQVLYHIIFEYQMECITKESYQIMELQDAVKQKAERPDAAGMGMDGLLPMLEMIGSPACQCIFDQELTLLCANPSFYKSSGYSKEEFNSSCPTLRQYLHQHPGEFDIISQALSAAAEHGQNLFSADCRIPVKTGTFLHVRIHGTITEETTSGCPTVFMTLTDISDLVDQAEQKVQYFEWMMDEYIGNVYISDMDSYELLYINQTAADTLQCTKKAPLGHKCYEIIQGRTEPCPFCTNSRLRTDEFYEWEFDNPLLNRTFMIKNRIIDWNGHRARLELSHDMFSTEYKLAKKDRERDALIRTIPGGLARLDARDCSTIMWYGANFLDIIGYTEEQFENELGRQCTYIHPDDLSRLQLLLEQIRITGESTAFESRIITRDGQVKILTMTFCYASGENSWDGIPSFYSIGIDLTKDRAEQERQKKALEEAYQAARVANSAKTNFLSSMSHDIRTPMNAIMGMAAIAQANLSSPEKIRDCLSKINVSSRHLLSLVNEVLDMSRIESGKIDLTPEEVKLPELIENVFAMCKPLISEKDLQFQISASKVRHETVITDGDRLQQVLINLLTNAVKYTPNGGRISLSIKEIPSLSSQKAQFEFIITDTGIGMSEEFLPHIFEPFSRAEDSRISKIQGTGLGMAITENIVRMMNGSIEVTSRLGEGSQFTVTVQLELVNEEVTDTEELNGLPVLVVDDDQIVCESASALLTELGMRGCWVLSGAEAVTRAEEAHKCGDDFFAVILDWKMPEMDGLETVKVLRKRLGNDVPIIIISAYDYSDIEAEFLQAGADAFISKPLFKSKMLHVLQLFLESGHSTASGAAEEQSRPALADKRILLAEDNELNREIAIELLEMQEIIVEAVENGQEAVEAFRSSPIGYYNAILMDIQMPVMNGYDAAAAIRSLEREDAPSVPILALTANAFTTDIGKAYSVGMNDHIAKPIDVERLITVLERCMNA</sequence>
<keyword evidence="5 11" id="KW-0597">Phosphoprotein</keyword>
<dbReference type="Pfam" id="PF02518">
    <property type="entry name" value="HATPase_c"/>
    <property type="match status" value="1"/>
</dbReference>
<dbReference type="SUPFAM" id="SSF55785">
    <property type="entry name" value="PYP-like sensor domain (PAS domain)"/>
    <property type="match status" value="2"/>
</dbReference>
<proteinExistence type="inferred from homology"/>
<dbReference type="PROSITE" id="PS50110">
    <property type="entry name" value="RESPONSE_REGULATORY"/>
    <property type="match status" value="2"/>
</dbReference>
<evidence type="ECO:0000256" key="7">
    <source>
        <dbReference type="ARBA" id="ARBA00022777"/>
    </source>
</evidence>
<dbReference type="InterPro" id="IPR000014">
    <property type="entry name" value="PAS"/>
</dbReference>
<dbReference type="InterPro" id="IPR013655">
    <property type="entry name" value="PAS_fold_3"/>
</dbReference>
<dbReference type="RefSeq" id="WP_006770852.1">
    <property type="nucleotide sequence ID" value="NZ_GG667608.1"/>
</dbReference>
<dbReference type="SMART" id="SM00448">
    <property type="entry name" value="REC"/>
    <property type="match status" value="2"/>
</dbReference>
<dbReference type="Pfam" id="PF08447">
    <property type="entry name" value="PAS_3"/>
    <property type="match status" value="1"/>
</dbReference>
<dbReference type="HOGENOM" id="CLU_000445_114_15_9"/>
<comment type="catalytic activity">
    <reaction evidence="1">
        <text>ATP + protein L-histidine = ADP + protein N-phospho-L-histidine.</text>
        <dbReference type="EC" id="2.7.13.3"/>
    </reaction>
</comment>
<dbReference type="EMBL" id="ACIO01000019">
    <property type="protein sequence ID" value="EFD01499.1"/>
    <property type="molecule type" value="Genomic_DNA"/>
</dbReference>
<evidence type="ECO:0000256" key="9">
    <source>
        <dbReference type="ARBA" id="ARBA00024867"/>
    </source>
</evidence>
<dbReference type="InterPro" id="IPR003661">
    <property type="entry name" value="HisK_dim/P_dom"/>
</dbReference>
<dbReference type="CDD" id="cd16922">
    <property type="entry name" value="HATPase_EvgS-ArcB-TorS-like"/>
    <property type="match status" value="1"/>
</dbReference>
<keyword evidence="6" id="KW-0808">Transferase</keyword>
<dbReference type="InterPro" id="IPR035965">
    <property type="entry name" value="PAS-like_dom_sf"/>
</dbReference>
<dbReference type="EC" id="2.7.13.3" evidence="3"/>
<dbReference type="CDD" id="cd17546">
    <property type="entry name" value="REC_hyHK_CKI1_RcsC-like"/>
    <property type="match status" value="2"/>
</dbReference>
<dbReference type="Gene3D" id="3.30.565.10">
    <property type="entry name" value="Histidine kinase-like ATPase, C-terminal domain"/>
    <property type="match status" value="1"/>
</dbReference>
<keyword evidence="7" id="KW-0418">Kinase</keyword>
<evidence type="ECO:0000256" key="2">
    <source>
        <dbReference type="ARBA" id="ARBA00006402"/>
    </source>
</evidence>
<dbReference type="SMART" id="SM00388">
    <property type="entry name" value="HisKA"/>
    <property type="match status" value="1"/>
</dbReference>
<dbReference type="PROSITE" id="PS50112">
    <property type="entry name" value="PAS"/>
    <property type="match status" value="1"/>
</dbReference>
<dbReference type="InterPro" id="IPR036890">
    <property type="entry name" value="HATPase_C_sf"/>
</dbReference>
<evidence type="ECO:0000256" key="11">
    <source>
        <dbReference type="PROSITE-ProRule" id="PRU00169"/>
    </source>
</evidence>
<dbReference type="PANTHER" id="PTHR43047:SF72">
    <property type="entry name" value="OSMOSENSING HISTIDINE PROTEIN KINASE SLN1"/>
    <property type="match status" value="1"/>
</dbReference>
<dbReference type="InterPro" id="IPR003594">
    <property type="entry name" value="HATPase_dom"/>
</dbReference>
<feature type="domain" description="Response regulatory" evidence="14">
    <location>
        <begin position="827"/>
        <end position="948"/>
    </location>
</feature>
<dbReference type="Proteomes" id="UP000004968">
    <property type="component" value="Unassembled WGS sequence"/>
</dbReference>
<organism evidence="16 17">
    <name type="scientific">Hungatella hathewayi DSM 13479</name>
    <dbReference type="NCBI Taxonomy" id="566550"/>
    <lineage>
        <taxon>Bacteria</taxon>
        <taxon>Bacillati</taxon>
        <taxon>Bacillota</taxon>
        <taxon>Clostridia</taxon>
        <taxon>Lachnospirales</taxon>
        <taxon>Lachnospiraceae</taxon>
        <taxon>Hungatella</taxon>
    </lineage>
</organism>
<keyword evidence="8" id="KW-0902">Two-component regulatory system</keyword>
<reference evidence="16 17" key="1">
    <citation type="submission" date="2010-01" db="EMBL/GenBank/DDBJ databases">
        <authorList>
            <person name="Weinstock G."/>
            <person name="Sodergren E."/>
            <person name="Clifton S."/>
            <person name="Fulton L."/>
            <person name="Fulton B."/>
            <person name="Courtney L."/>
            <person name="Fronick C."/>
            <person name="Harrison M."/>
            <person name="Strong C."/>
            <person name="Farmer C."/>
            <person name="Delahaunty K."/>
            <person name="Markovic C."/>
            <person name="Hall O."/>
            <person name="Minx P."/>
            <person name="Tomlinson C."/>
            <person name="Mitreva M."/>
            <person name="Nelson J."/>
            <person name="Hou S."/>
            <person name="Wollam A."/>
            <person name="Pepin K.H."/>
            <person name="Johnson M."/>
            <person name="Bhonagiri V."/>
            <person name="Nash W.E."/>
            <person name="Warren W."/>
            <person name="Chinwalla A."/>
            <person name="Mardis E.R."/>
            <person name="Wilson R.K."/>
        </authorList>
    </citation>
    <scope>NUCLEOTIDE SEQUENCE [LARGE SCALE GENOMIC DNA]</scope>
    <source>
        <strain evidence="16 17">DSM 13479</strain>
    </source>
</reference>
<protein>
    <recommendedName>
        <fullName evidence="10">Circadian input-output histidine kinase CikA</fullName>
        <ecNumber evidence="3">2.7.13.3</ecNumber>
    </recommendedName>
    <alternativeName>
        <fullName evidence="4">Stage 0 sporulation protein A homolog</fullName>
    </alternativeName>
</protein>
<comment type="similarity">
    <text evidence="2">In the N-terminal section; belongs to the phytochrome family.</text>
</comment>
<evidence type="ECO:0000256" key="12">
    <source>
        <dbReference type="SAM" id="Coils"/>
    </source>
</evidence>
<comment type="caution">
    <text evidence="16">The sequence shown here is derived from an EMBL/GenBank/DDBJ whole genome shotgun (WGS) entry which is preliminary data.</text>
</comment>
<dbReference type="GO" id="GO:0009927">
    <property type="term" value="F:histidine phosphotransfer kinase activity"/>
    <property type="evidence" value="ECO:0007669"/>
    <property type="project" value="TreeGrafter"/>
</dbReference>
<dbReference type="InterPro" id="IPR001789">
    <property type="entry name" value="Sig_transdc_resp-reg_receiver"/>
</dbReference>